<keyword evidence="5 6" id="KW-0539">Nucleus</keyword>
<name>A0A1I8NZZ0_STOCA</name>
<dbReference type="Gene3D" id="1.10.10.60">
    <property type="entry name" value="Homeodomain-like"/>
    <property type="match status" value="1"/>
</dbReference>
<dbReference type="GO" id="GO:0000981">
    <property type="term" value="F:DNA-binding transcription factor activity, RNA polymerase II-specific"/>
    <property type="evidence" value="ECO:0007669"/>
    <property type="project" value="InterPro"/>
</dbReference>
<dbReference type="PROSITE" id="PS00027">
    <property type="entry name" value="HOMEOBOX_1"/>
    <property type="match status" value="1"/>
</dbReference>
<feature type="DNA-binding region" description="Homeobox" evidence="6">
    <location>
        <begin position="344"/>
        <end position="403"/>
    </location>
</feature>
<dbReference type="VEuPathDB" id="VectorBase:SCAU003577"/>
<keyword evidence="12" id="KW-1185">Reference proteome</keyword>
<dbReference type="AlphaFoldDB" id="A0A1I8NZZ0"/>
<dbReference type="GO" id="GO:0005634">
    <property type="term" value="C:nucleus"/>
    <property type="evidence" value="ECO:0007669"/>
    <property type="project" value="UniProtKB-SubCell"/>
</dbReference>
<dbReference type="Proteomes" id="UP000095300">
    <property type="component" value="Unassembled WGS sequence"/>
</dbReference>
<organism evidence="11 12">
    <name type="scientific">Stomoxys calcitrans</name>
    <name type="common">Stable fly</name>
    <name type="synonym">Conops calcitrans</name>
    <dbReference type="NCBI Taxonomy" id="35570"/>
    <lineage>
        <taxon>Eukaryota</taxon>
        <taxon>Metazoa</taxon>
        <taxon>Ecdysozoa</taxon>
        <taxon>Arthropoda</taxon>
        <taxon>Hexapoda</taxon>
        <taxon>Insecta</taxon>
        <taxon>Pterygota</taxon>
        <taxon>Neoptera</taxon>
        <taxon>Endopterygota</taxon>
        <taxon>Diptera</taxon>
        <taxon>Brachycera</taxon>
        <taxon>Muscomorpha</taxon>
        <taxon>Muscoidea</taxon>
        <taxon>Muscidae</taxon>
        <taxon>Stomoxys</taxon>
    </lineage>
</organism>
<accession>A0A1I8NZZ0</accession>
<proteinExistence type="predicted"/>
<dbReference type="Pfam" id="PF00046">
    <property type="entry name" value="Homeodomain"/>
    <property type="match status" value="1"/>
</dbReference>
<keyword evidence="3 6" id="KW-0238">DNA-binding</keyword>
<feature type="compositionally biased region" description="Low complexity" evidence="9">
    <location>
        <begin position="522"/>
        <end position="532"/>
    </location>
</feature>
<evidence type="ECO:0000313" key="11">
    <source>
        <dbReference type="EnsemblMetazoa" id="SCAU003577-PB"/>
    </source>
</evidence>
<dbReference type="KEGG" id="scac:106089423"/>
<evidence type="ECO:0000256" key="9">
    <source>
        <dbReference type="SAM" id="MobiDB-lite"/>
    </source>
</evidence>
<evidence type="ECO:0000256" key="3">
    <source>
        <dbReference type="ARBA" id="ARBA00023125"/>
    </source>
</evidence>
<dbReference type="PANTHER" id="PTHR24336">
    <property type="entry name" value="TRANSCRIPTION FACTOR LBX"/>
    <property type="match status" value="1"/>
</dbReference>
<gene>
    <name evidence="11" type="primary">106089423</name>
</gene>
<evidence type="ECO:0000256" key="7">
    <source>
        <dbReference type="RuleBase" id="RU000682"/>
    </source>
</evidence>
<dbReference type="CDD" id="cd00086">
    <property type="entry name" value="homeodomain"/>
    <property type="match status" value="1"/>
</dbReference>
<evidence type="ECO:0000256" key="8">
    <source>
        <dbReference type="SAM" id="Coils"/>
    </source>
</evidence>
<keyword evidence="2" id="KW-0217">Developmental protein</keyword>
<feature type="coiled-coil region" evidence="8">
    <location>
        <begin position="389"/>
        <end position="416"/>
    </location>
</feature>
<sequence length="571" mass="63674">MCGLSNEIPSASMTMIRCSSPAMSEISVGSPSPPPPRYRTSLTPVIAKASSQNCIPPAKRQKTPMNHLQHADFVQPLPQRRKSSHERVKSFSIADILGKKEEKTDPKNINASPPPPVTIRPRVVGPTMSGNIPITHTLPMPEVCASTAPLLMLDLPSMHKLMPTSWGDPVRLGAIALPNATSPHLTLQPLIPPTLLHYEQRLAWDYHRQLQEHFHAQAQLLRQMSMDPNIIPSEDGSERGGSRDSSSGGSQCCSPEVNVASEDDDADEDEDVTERSDRKCQSSLERLSASETEEGTRSSGNKSSKNPNDTPLDALFQLSTKNFDEDQDPATLSIFATRPNPKKKRKSRTAFTNHQIFELEKRFLYQKYLSPADRDEIAAGLGLSNAQVITWFQNRRAKLKRDMEELKKDVESVKQLPDQSADITSSPTNTIRKSSIQHRLHMATLVHQQDQHQQRPQNLQRHCSNSTVPFQSAFLSPIQHTTTQLSTRAMKSEKLYSPTLPQTPAAAPMMTATRNSPKSESYHSNNSHHINSPHATCKSTIVEAKKDIKLLKLCTLLHYSRQEKSPNLEKF</sequence>
<dbReference type="SUPFAM" id="SSF46689">
    <property type="entry name" value="Homeodomain-like"/>
    <property type="match status" value="1"/>
</dbReference>
<dbReference type="PROSITE" id="PS50071">
    <property type="entry name" value="HOMEOBOX_2"/>
    <property type="match status" value="1"/>
</dbReference>
<evidence type="ECO:0000256" key="2">
    <source>
        <dbReference type="ARBA" id="ARBA00022473"/>
    </source>
</evidence>
<dbReference type="OrthoDB" id="6159439at2759"/>
<feature type="compositionally biased region" description="Acidic residues" evidence="9">
    <location>
        <begin position="261"/>
        <end position="272"/>
    </location>
</feature>
<evidence type="ECO:0000256" key="1">
    <source>
        <dbReference type="ARBA" id="ARBA00004123"/>
    </source>
</evidence>
<protein>
    <recommendedName>
        <fullName evidence="10">Homeobox domain-containing protein</fullName>
    </recommendedName>
</protein>
<dbReference type="GO" id="GO:1990837">
    <property type="term" value="F:sequence-specific double-stranded DNA binding"/>
    <property type="evidence" value="ECO:0007669"/>
    <property type="project" value="TreeGrafter"/>
</dbReference>
<comment type="subcellular location">
    <subcellularLocation>
        <location evidence="1 6 7">Nucleus</location>
    </subcellularLocation>
</comment>
<dbReference type="FunFam" id="1.10.10.60:FF:000098">
    <property type="entry name" value="Transcription factor LBX1"/>
    <property type="match status" value="1"/>
</dbReference>
<keyword evidence="4 6" id="KW-0371">Homeobox</keyword>
<feature type="domain" description="Homeobox" evidence="10">
    <location>
        <begin position="342"/>
        <end position="402"/>
    </location>
</feature>
<evidence type="ECO:0000256" key="6">
    <source>
        <dbReference type="PROSITE-ProRule" id="PRU00108"/>
    </source>
</evidence>
<dbReference type="InterPro" id="IPR001356">
    <property type="entry name" value="HD"/>
</dbReference>
<feature type="region of interest" description="Disordered" evidence="9">
    <location>
        <begin position="511"/>
        <end position="533"/>
    </location>
</feature>
<evidence type="ECO:0000256" key="5">
    <source>
        <dbReference type="ARBA" id="ARBA00023242"/>
    </source>
</evidence>
<dbReference type="PANTHER" id="PTHR24336:SF8">
    <property type="entry name" value="LADYBIRD EARLY-RELATED"/>
    <property type="match status" value="1"/>
</dbReference>
<dbReference type="InterPro" id="IPR009057">
    <property type="entry name" value="Homeodomain-like_sf"/>
</dbReference>
<dbReference type="SMART" id="SM00389">
    <property type="entry name" value="HOX"/>
    <property type="match status" value="1"/>
</dbReference>
<evidence type="ECO:0000313" key="12">
    <source>
        <dbReference type="Proteomes" id="UP000095300"/>
    </source>
</evidence>
<reference evidence="11" key="1">
    <citation type="submission" date="2020-05" db="UniProtKB">
        <authorList>
            <consortium name="EnsemblMetazoa"/>
        </authorList>
    </citation>
    <scope>IDENTIFICATION</scope>
    <source>
        <strain evidence="11">USDA</strain>
    </source>
</reference>
<feature type="compositionally biased region" description="Polar residues" evidence="9">
    <location>
        <begin position="297"/>
        <end position="309"/>
    </location>
</feature>
<evidence type="ECO:0000259" key="10">
    <source>
        <dbReference type="PROSITE" id="PS50071"/>
    </source>
</evidence>
<evidence type="ECO:0000256" key="4">
    <source>
        <dbReference type="ARBA" id="ARBA00023155"/>
    </source>
</evidence>
<keyword evidence="8" id="KW-0175">Coiled coil</keyword>
<dbReference type="InterPro" id="IPR017970">
    <property type="entry name" value="Homeobox_CS"/>
</dbReference>
<dbReference type="EnsemblMetazoa" id="SCAU003577-RB">
    <property type="protein sequence ID" value="SCAU003577-PB"/>
    <property type="gene ID" value="SCAU003577"/>
</dbReference>
<feature type="region of interest" description="Disordered" evidence="9">
    <location>
        <begin position="228"/>
        <end position="313"/>
    </location>
</feature>
<dbReference type="InterPro" id="IPR051892">
    <property type="entry name" value="LBX_TF"/>
</dbReference>